<keyword evidence="16" id="KW-1185">Reference proteome</keyword>
<dbReference type="RefSeq" id="WP_353110690.1">
    <property type="nucleotide sequence ID" value="NZ_APND01000002.1"/>
</dbReference>
<evidence type="ECO:0000256" key="9">
    <source>
        <dbReference type="ARBA" id="ARBA00022989"/>
    </source>
</evidence>
<evidence type="ECO:0000256" key="4">
    <source>
        <dbReference type="ARBA" id="ARBA00022475"/>
    </source>
</evidence>
<accession>A0ABV2B1E5</accession>
<feature type="transmembrane region" description="Helical" evidence="13">
    <location>
        <begin position="45"/>
        <end position="69"/>
    </location>
</feature>
<feature type="transmembrane region" description="Helical" evidence="13">
    <location>
        <begin position="15"/>
        <end position="38"/>
    </location>
</feature>
<protein>
    <submittedName>
        <fullName evidence="15">Cytochrome b561</fullName>
    </submittedName>
</protein>
<keyword evidence="5" id="KW-0349">Heme</keyword>
<name>A0ABV2B1E5_9GAMM</name>
<comment type="cofactor">
    <cofactor evidence="1">
        <name>heme b</name>
        <dbReference type="ChEBI" id="CHEBI:60344"/>
    </cofactor>
</comment>
<evidence type="ECO:0000256" key="12">
    <source>
        <dbReference type="ARBA" id="ARBA00037975"/>
    </source>
</evidence>
<feature type="transmembrane region" description="Helical" evidence="13">
    <location>
        <begin position="81"/>
        <end position="103"/>
    </location>
</feature>
<keyword evidence="6 13" id="KW-0812">Transmembrane</keyword>
<dbReference type="InterPro" id="IPR011577">
    <property type="entry name" value="Cyt_b561_bac/Ni-Hgenase"/>
</dbReference>
<gene>
    <name evidence="15" type="ORF">SADO_08082</name>
</gene>
<keyword evidence="9 13" id="KW-1133">Transmembrane helix</keyword>
<evidence type="ECO:0000313" key="16">
    <source>
        <dbReference type="Proteomes" id="UP001460888"/>
    </source>
</evidence>
<proteinExistence type="inferred from homology"/>
<comment type="similarity">
    <text evidence="12">Belongs to the cytochrome b561 family.</text>
</comment>
<evidence type="ECO:0000313" key="15">
    <source>
        <dbReference type="EMBL" id="MES1929199.1"/>
    </source>
</evidence>
<dbReference type="Proteomes" id="UP001460888">
    <property type="component" value="Unassembled WGS sequence"/>
</dbReference>
<evidence type="ECO:0000256" key="2">
    <source>
        <dbReference type="ARBA" id="ARBA00004651"/>
    </source>
</evidence>
<evidence type="ECO:0000256" key="7">
    <source>
        <dbReference type="ARBA" id="ARBA00022723"/>
    </source>
</evidence>
<dbReference type="InterPro" id="IPR052168">
    <property type="entry name" value="Cytochrome_b561_oxidase"/>
</dbReference>
<keyword evidence="7" id="KW-0479">Metal-binding</keyword>
<sequence>MNTQNGAGYHPVARAFHWIVAVLVFAAWPLGAVISFIAKDAQTAFYFWHESLGFLVLWLMLARLCVRFLTQTPPKPEMPAWLAGVAHINQWALYLALIAQPVIGFLTTNAHGFPLDWFGLFTVWSPIGKSPAIADTLSAVHYWLGLAILLLIALHIAGALYHRVIRRDDTLSRMT</sequence>
<dbReference type="Pfam" id="PF01292">
    <property type="entry name" value="Ni_hydr_CYTB"/>
    <property type="match status" value="1"/>
</dbReference>
<evidence type="ECO:0000259" key="14">
    <source>
        <dbReference type="Pfam" id="PF01292"/>
    </source>
</evidence>
<dbReference type="EMBL" id="APND01000002">
    <property type="protein sequence ID" value="MES1929199.1"/>
    <property type="molecule type" value="Genomic_DNA"/>
</dbReference>
<feature type="transmembrane region" description="Helical" evidence="13">
    <location>
        <begin position="140"/>
        <end position="161"/>
    </location>
</feature>
<comment type="subcellular location">
    <subcellularLocation>
        <location evidence="2">Cell membrane</location>
        <topology evidence="2">Multi-pass membrane protein</topology>
    </subcellularLocation>
</comment>
<evidence type="ECO:0000256" key="1">
    <source>
        <dbReference type="ARBA" id="ARBA00001970"/>
    </source>
</evidence>
<keyword evidence="11 13" id="KW-0472">Membrane</keyword>
<evidence type="ECO:0000256" key="5">
    <source>
        <dbReference type="ARBA" id="ARBA00022617"/>
    </source>
</evidence>
<evidence type="ECO:0000256" key="13">
    <source>
        <dbReference type="SAM" id="Phobius"/>
    </source>
</evidence>
<keyword evidence="8" id="KW-0249">Electron transport</keyword>
<dbReference type="Gene3D" id="1.20.120.1770">
    <property type="match status" value="1"/>
</dbReference>
<evidence type="ECO:0000256" key="11">
    <source>
        <dbReference type="ARBA" id="ARBA00023136"/>
    </source>
</evidence>
<evidence type="ECO:0000256" key="10">
    <source>
        <dbReference type="ARBA" id="ARBA00023004"/>
    </source>
</evidence>
<reference evidence="15 16" key="1">
    <citation type="submission" date="2013-03" db="EMBL/GenBank/DDBJ databases">
        <title>Salinisphaera dokdonensis CL-ES53 Genome Sequencing.</title>
        <authorList>
            <person name="Li C."/>
            <person name="Lai Q."/>
            <person name="Shao Z."/>
        </authorList>
    </citation>
    <scope>NUCLEOTIDE SEQUENCE [LARGE SCALE GENOMIC DNA]</scope>
    <source>
        <strain evidence="15 16">CL-ES53</strain>
    </source>
</reference>
<dbReference type="PANTHER" id="PTHR30529">
    <property type="entry name" value="CYTOCHROME B561"/>
    <property type="match status" value="1"/>
</dbReference>
<evidence type="ECO:0000256" key="6">
    <source>
        <dbReference type="ARBA" id="ARBA00022692"/>
    </source>
</evidence>
<evidence type="ECO:0000256" key="8">
    <source>
        <dbReference type="ARBA" id="ARBA00022982"/>
    </source>
</evidence>
<evidence type="ECO:0000256" key="3">
    <source>
        <dbReference type="ARBA" id="ARBA00022448"/>
    </source>
</evidence>
<feature type="domain" description="Cytochrome b561 bacterial/Ni-hydrogenase" evidence="14">
    <location>
        <begin position="9"/>
        <end position="175"/>
    </location>
</feature>
<comment type="caution">
    <text evidence="15">The sequence shown here is derived from an EMBL/GenBank/DDBJ whole genome shotgun (WGS) entry which is preliminary data.</text>
</comment>
<dbReference type="PANTHER" id="PTHR30529:SF3">
    <property type="entry name" value="CYTOCHROME B561 HOMOLOG 1"/>
    <property type="match status" value="1"/>
</dbReference>
<dbReference type="InterPro" id="IPR016174">
    <property type="entry name" value="Di-haem_cyt_TM"/>
</dbReference>
<keyword evidence="4" id="KW-1003">Cell membrane</keyword>
<dbReference type="SUPFAM" id="SSF81342">
    <property type="entry name" value="Transmembrane di-heme cytochromes"/>
    <property type="match status" value="1"/>
</dbReference>
<keyword evidence="10" id="KW-0408">Iron</keyword>
<organism evidence="15 16">
    <name type="scientific">Salinisphaera dokdonensis CL-ES53</name>
    <dbReference type="NCBI Taxonomy" id="1304272"/>
    <lineage>
        <taxon>Bacteria</taxon>
        <taxon>Pseudomonadati</taxon>
        <taxon>Pseudomonadota</taxon>
        <taxon>Gammaproteobacteria</taxon>
        <taxon>Salinisphaerales</taxon>
        <taxon>Salinisphaeraceae</taxon>
        <taxon>Salinisphaera</taxon>
    </lineage>
</organism>
<keyword evidence="3" id="KW-0813">Transport</keyword>